<feature type="domain" description="Cytidyltransferase-like" evidence="12">
    <location>
        <begin position="193"/>
        <end position="326"/>
    </location>
</feature>
<dbReference type="PANTHER" id="PTHR45780">
    <property type="entry name" value="ETHANOLAMINE-PHOSPHATE CYTIDYLYLTRANSFERASE"/>
    <property type="match status" value="1"/>
</dbReference>
<dbReference type="OrthoDB" id="40021at2759"/>
<dbReference type="GO" id="GO:0006646">
    <property type="term" value="P:phosphatidylethanolamine biosynthetic process"/>
    <property type="evidence" value="ECO:0007669"/>
    <property type="project" value="InterPro"/>
</dbReference>
<comment type="pathway">
    <text evidence="9">Phospholipid metabolism; phosphatidylethanolamine biosynthesis; phosphatidylethanolamine from ethanolamine: step 2/3.</text>
</comment>
<organism evidence="13">
    <name type="scientific">Cladocopium goreaui</name>
    <dbReference type="NCBI Taxonomy" id="2562237"/>
    <lineage>
        <taxon>Eukaryota</taxon>
        <taxon>Sar</taxon>
        <taxon>Alveolata</taxon>
        <taxon>Dinophyceae</taxon>
        <taxon>Suessiales</taxon>
        <taxon>Symbiodiniaceae</taxon>
        <taxon>Cladocopium</taxon>
    </lineage>
</organism>
<dbReference type="NCBIfam" id="TIGR00125">
    <property type="entry name" value="cyt_tran_rel"/>
    <property type="match status" value="2"/>
</dbReference>
<dbReference type="EC" id="2.7.7.14" evidence="10"/>
<keyword evidence="4" id="KW-0808">Transferase</keyword>
<dbReference type="Proteomes" id="UP001152797">
    <property type="component" value="Unassembled WGS sequence"/>
</dbReference>
<evidence type="ECO:0000256" key="3">
    <source>
        <dbReference type="ARBA" id="ARBA00022516"/>
    </source>
</evidence>
<evidence type="ECO:0000256" key="8">
    <source>
        <dbReference type="ARBA" id="ARBA00023264"/>
    </source>
</evidence>
<evidence type="ECO:0000256" key="7">
    <source>
        <dbReference type="ARBA" id="ARBA00023209"/>
    </source>
</evidence>
<gene>
    <name evidence="13" type="ORF">C1SCF055_LOCUS6117</name>
</gene>
<reference evidence="14 15" key="2">
    <citation type="submission" date="2024-05" db="EMBL/GenBank/DDBJ databases">
        <authorList>
            <person name="Chen Y."/>
            <person name="Shah S."/>
            <person name="Dougan E. K."/>
            <person name="Thang M."/>
            <person name="Chan C."/>
        </authorList>
    </citation>
    <scope>NUCLEOTIDE SEQUENCE [LARGE SCALE GENOMIC DNA]</scope>
</reference>
<evidence type="ECO:0000256" key="4">
    <source>
        <dbReference type="ARBA" id="ARBA00022679"/>
    </source>
</evidence>
<keyword evidence="7" id="KW-0594">Phospholipid biosynthesis</keyword>
<evidence type="ECO:0000313" key="14">
    <source>
        <dbReference type="EMBL" id="CAL4765340.1"/>
    </source>
</evidence>
<evidence type="ECO:0000256" key="1">
    <source>
        <dbReference type="ARBA" id="ARBA00005189"/>
    </source>
</evidence>
<dbReference type="PANTHER" id="PTHR45780:SF2">
    <property type="entry name" value="ETHANOLAMINE-PHOSPHATE CYTIDYLYLTRANSFERASE"/>
    <property type="match status" value="1"/>
</dbReference>
<dbReference type="InterPro" id="IPR014729">
    <property type="entry name" value="Rossmann-like_a/b/a_fold"/>
</dbReference>
<dbReference type="SUPFAM" id="SSF52374">
    <property type="entry name" value="Nucleotidylyl transferase"/>
    <property type="match status" value="2"/>
</dbReference>
<dbReference type="InterPro" id="IPR004821">
    <property type="entry name" value="Cyt_trans-like"/>
</dbReference>
<feature type="domain" description="Cytidyltransferase-like" evidence="12">
    <location>
        <begin position="380"/>
        <end position="430"/>
    </location>
</feature>
<feature type="non-terminal residue" evidence="13">
    <location>
        <position position="436"/>
    </location>
</feature>
<dbReference type="InterPro" id="IPR044608">
    <property type="entry name" value="Ect1/PCYT2"/>
</dbReference>
<dbReference type="EMBL" id="CAMXCT010000382">
    <property type="protein sequence ID" value="CAI3978028.1"/>
    <property type="molecule type" value="Genomic_DNA"/>
</dbReference>
<keyword evidence="6" id="KW-0443">Lipid metabolism</keyword>
<keyword evidence="8" id="KW-1208">Phospholipid metabolism</keyword>
<keyword evidence="5 14" id="KW-0548">Nucleotidyltransferase</keyword>
<dbReference type="Gene3D" id="3.40.50.620">
    <property type="entry name" value="HUPs"/>
    <property type="match status" value="2"/>
</dbReference>
<evidence type="ECO:0000256" key="11">
    <source>
        <dbReference type="ARBA" id="ARBA00031473"/>
    </source>
</evidence>
<name>A0A9P1BRB8_9DINO</name>
<dbReference type="EMBL" id="CAMXCT020000382">
    <property type="protein sequence ID" value="CAL1131403.1"/>
    <property type="molecule type" value="Genomic_DNA"/>
</dbReference>
<accession>A0A9P1BRB8</accession>
<evidence type="ECO:0000256" key="2">
    <source>
        <dbReference type="ARBA" id="ARBA00010101"/>
    </source>
</evidence>
<evidence type="ECO:0000256" key="6">
    <source>
        <dbReference type="ARBA" id="ARBA00023098"/>
    </source>
</evidence>
<dbReference type="GO" id="GO:0004306">
    <property type="term" value="F:ethanolamine-phosphate cytidylyltransferase activity"/>
    <property type="evidence" value="ECO:0007669"/>
    <property type="project" value="UniProtKB-EC"/>
</dbReference>
<evidence type="ECO:0000313" key="15">
    <source>
        <dbReference type="Proteomes" id="UP001152797"/>
    </source>
</evidence>
<dbReference type="EMBL" id="CAMXCT030000382">
    <property type="protein sequence ID" value="CAL4765340.1"/>
    <property type="molecule type" value="Genomic_DNA"/>
</dbReference>
<keyword evidence="15" id="KW-1185">Reference proteome</keyword>
<protein>
    <recommendedName>
        <fullName evidence="10">ethanolamine-phosphate cytidylyltransferase</fullName>
        <ecNumber evidence="10">2.7.7.14</ecNumber>
    </recommendedName>
    <alternativeName>
        <fullName evidence="11">CTP:phosphoethanolamine cytidylyltransferase</fullName>
    </alternativeName>
</protein>
<evidence type="ECO:0000256" key="5">
    <source>
        <dbReference type="ARBA" id="ARBA00022695"/>
    </source>
</evidence>
<dbReference type="GO" id="GO:0005737">
    <property type="term" value="C:cytoplasm"/>
    <property type="evidence" value="ECO:0007669"/>
    <property type="project" value="TreeGrafter"/>
</dbReference>
<evidence type="ECO:0000256" key="9">
    <source>
        <dbReference type="ARBA" id="ARBA00024191"/>
    </source>
</evidence>
<dbReference type="AlphaFoldDB" id="A0A9P1BRB8"/>
<comment type="caution">
    <text evidence="13">The sequence shown here is derived from an EMBL/GenBank/DDBJ whole genome shotgun (WGS) entry which is preliminary data.</text>
</comment>
<comment type="pathway">
    <text evidence="1">Lipid metabolism.</text>
</comment>
<evidence type="ECO:0000313" key="13">
    <source>
        <dbReference type="EMBL" id="CAI3978028.1"/>
    </source>
</evidence>
<reference evidence="13" key="1">
    <citation type="submission" date="2022-10" db="EMBL/GenBank/DDBJ databases">
        <authorList>
            <person name="Chen Y."/>
            <person name="Dougan E. K."/>
            <person name="Chan C."/>
            <person name="Rhodes N."/>
            <person name="Thang M."/>
        </authorList>
    </citation>
    <scope>NUCLEOTIDE SEQUENCE</scope>
</reference>
<dbReference type="Pfam" id="PF01467">
    <property type="entry name" value="CTP_transf_like"/>
    <property type="match status" value="2"/>
</dbReference>
<keyword evidence="3" id="KW-0444">Lipid biosynthesis</keyword>
<comment type="similarity">
    <text evidence="2">Belongs to the cytidylyltransferase family.</text>
</comment>
<sequence length="436" mass="48922">MERTKLYPVCEVFAGVHSICRSDGFGFEYRKCRTHNIHTIEGLTVLIVAMACTVPLDYFGWLSHVYERFGTAQHFLRAAAEQSGKKWYAGLGLGFFGKRRRRFTGPLVISEWYGRRELWLMEANQEALPMLSLEAIFPKLLPLPSQASQAAPVQQAAPVAPQVNDQLHFYWHRPPLELVEQQSRDPDTVRILLNGCFDLMHVGHFNALRQAKRLFFQQGYKKVVMVAGIHSDEAISNQKGPPMMSNDERTAILEATKWVDEFVTQLPYTQISVQMADTLRVKWVCHGDDMPVCRGGHGMYSAVVEEKRFQVLKRTEGISTTQIISRIIQQQGWSQHQGEAGGAGEALSSALCTAQRLQQFAAPPGDRPPKQLTAAKRVVYVPGIFDLIHPGHVSILRQAATLGDFLLVGLYSDETVTVHRNHGKPPVLTLLERALA</sequence>
<evidence type="ECO:0000259" key="12">
    <source>
        <dbReference type="Pfam" id="PF01467"/>
    </source>
</evidence>
<proteinExistence type="inferred from homology"/>
<evidence type="ECO:0000256" key="10">
    <source>
        <dbReference type="ARBA" id="ARBA00024221"/>
    </source>
</evidence>